<organism evidence="4">
    <name type="scientific">Onchocerca flexuosa</name>
    <dbReference type="NCBI Taxonomy" id="387005"/>
    <lineage>
        <taxon>Eukaryota</taxon>
        <taxon>Metazoa</taxon>
        <taxon>Ecdysozoa</taxon>
        <taxon>Nematoda</taxon>
        <taxon>Chromadorea</taxon>
        <taxon>Rhabditida</taxon>
        <taxon>Spirurina</taxon>
        <taxon>Spiruromorpha</taxon>
        <taxon>Filarioidea</taxon>
        <taxon>Onchocercidae</taxon>
        <taxon>Onchocerca</taxon>
    </lineage>
</organism>
<evidence type="ECO:0000313" key="4">
    <source>
        <dbReference type="WBParaSite" id="OFLC_0000910701-mRNA-1"/>
    </source>
</evidence>
<dbReference type="InterPro" id="IPR013083">
    <property type="entry name" value="Znf_RING/FYVE/PHD"/>
</dbReference>
<reference evidence="4" key="1">
    <citation type="submission" date="2016-06" db="UniProtKB">
        <authorList>
            <consortium name="WormBaseParasite"/>
        </authorList>
    </citation>
    <scope>IDENTIFICATION</scope>
</reference>
<feature type="compositionally biased region" description="Polar residues" evidence="1">
    <location>
        <begin position="121"/>
        <end position="130"/>
    </location>
</feature>
<evidence type="ECO:0000256" key="1">
    <source>
        <dbReference type="SAM" id="MobiDB-lite"/>
    </source>
</evidence>
<dbReference type="WBParaSite" id="OFLC_0000910701-mRNA-1">
    <property type="protein sequence ID" value="OFLC_0000910701-mRNA-1"/>
    <property type="gene ID" value="OFLC_0000910701"/>
</dbReference>
<evidence type="ECO:0000313" key="3">
    <source>
        <dbReference type="Proteomes" id="UP000267606"/>
    </source>
</evidence>
<keyword evidence="3" id="KW-1185">Reference proteome</keyword>
<reference evidence="2 3" key="2">
    <citation type="submission" date="2018-11" db="EMBL/GenBank/DDBJ databases">
        <authorList>
            <consortium name="Pathogen Informatics"/>
        </authorList>
    </citation>
    <scope>NUCLEOTIDE SEQUENCE [LARGE SCALE GENOMIC DNA]</scope>
</reference>
<feature type="compositionally biased region" description="Acidic residues" evidence="1">
    <location>
        <begin position="139"/>
        <end position="148"/>
    </location>
</feature>
<name>A0A183HNP6_9BILA</name>
<evidence type="ECO:0000313" key="2">
    <source>
        <dbReference type="EMBL" id="VDO58744.1"/>
    </source>
</evidence>
<proteinExistence type="predicted"/>
<dbReference type="EMBL" id="UZAJ01010838">
    <property type="protein sequence ID" value="VDO58744.1"/>
    <property type="molecule type" value="Genomic_DNA"/>
</dbReference>
<dbReference type="InterPro" id="IPR011011">
    <property type="entry name" value="Znf_FYVE_PHD"/>
</dbReference>
<protein>
    <submittedName>
        <fullName evidence="4">PHD-type domain-containing protein</fullName>
    </submittedName>
</protein>
<feature type="compositionally biased region" description="Polar residues" evidence="1">
    <location>
        <begin position="61"/>
        <end position="76"/>
    </location>
</feature>
<gene>
    <name evidence="2" type="ORF">OFLC_LOCUS9110</name>
</gene>
<dbReference type="SUPFAM" id="SSF57903">
    <property type="entry name" value="FYVE/PHD zinc finger"/>
    <property type="match status" value="1"/>
</dbReference>
<dbReference type="Gene3D" id="3.30.40.10">
    <property type="entry name" value="Zinc/RING finger domain, C3HC4 (zinc finger)"/>
    <property type="match status" value="1"/>
</dbReference>
<accession>A0A183HNP6</accession>
<sequence>MIRCNVAYHSYCLPEKLDEIPKDDWFCPFCAIKPENAKHFAGQTNSNTLPAKVDTNNSLLEKNGTDAGQNSNCHPNESSKQDDMKMKTIEYNNITNSESTTVACGACGDSDAESESIESSNCNHENSELCSETDASADNYDDDYDETDLDKITESTNDSDDSEAETTNGNIDDDQVAYEESDESDSEYKRIRSMMFRNGRRRRRTNRKRNKVVYTAKKISGFITKTKSKSGKTMTTYQRFDLTRRHST</sequence>
<dbReference type="Proteomes" id="UP000267606">
    <property type="component" value="Unassembled WGS sequence"/>
</dbReference>
<feature type="region of interest" description="Disordered" evidence="1">
    <location>
        <begin position="115"/>
        <end position="172"/>
    </location>
</feature>
<feature type="region of interest" description="Disordered" evidence="1">
    <location>
        <begin position="61"/>
        <end position="84"/>
    </location>
</feature>
<dbReference type="AlphaFoldDB" id="A0A183HNP6"/>